<dbReference type="InterPro" id="IPR036388">
    <property type="entry name" value="WH-like_DNA-bd_sf"/>
</dbReference>
<evidence type="ECO:0000256" key="2">
    <source>
        <dbReference type="ARBA" id="ARBA00023015"/>
    </source>
</evidence>
<dbReference type="Gene3D" id="3.40.190.290">
    <property type="match status" value="1"/>
</dbReference>
<evidence type="ECO:0000259" key="5">
    <source>
        <dbReference type="PROSITE" id="PS50931"/>
    </source>
</evidence>
<keyword evidence="3" id="KW-0238">DNA-binding</keyword>
<name>A0A1M5F1E9_VIBGA</name>
<keyword evidence="7" id="KW-1185">Reference proteome</keyword>
<reference evidence="7" key="1">
    <citation type="submission" date="2016-11" db="EMBL/GenBank/DDBJ databases">
        <authorList>
            <person name="Varghese N."/>
            <person name="Submissions S."/>
        </authorList>
    </citation>
    <scope>NUCLEOTIDE SEQUENCE [LARGE SCALE GENOMIC DNA]</scope>
    <source>
        <strain evidence="7">DSM 21264</strain>
    </source>
</reference>
<dbReference type="InterPro" id="IPR036390">
    <property type="entry name" value="WH_DNA-bd_sf"/>
</dbReference>
<proteinExistence type="inferred from homology"/>
<keyword evidence="4" id="KW-0804">Transcription</keyword>
<dbReference type="Pfam" id="PF00126">
    <property type="entry name" value="HTH_1"/>
    <property type="match status" value="1"/>
</dbReference>
<dbReference type="GO" id="GO:0032993">
    <property type="term" value="C:protein-DNA complex"/>
    <property type="evidence" value="ECO:0007669"/>
    <property type="project" value="TreeGrafter"/>
</dbReference>
<evidence type="ECO:0000313" key="7">
    <source>
        <dbReference type="Proteomes" id="UP000184159"/>
    </source>
</evidence>
<dbReference type="AlphaFoldDB" id="A0A1M5F1E9"/>
<dbReference type="GO" id="GO:0003677">
    <property type="term" value="F:DNA binding"/>
    <property type="evidence" value="ECO:0007669"/>
    <property type="project" value="UniProtKB-KW"/>
</dbReference>
<evidence type="ECO:0000256" key="1">
    <source>
        <dbReference type="ARBA" id="ARBA00009437"/>
    </source>
</evidence>
<dbReference type="GO" id="GO:0003700">
    <property type="term" value="F:DNA-binding transcription factor activity"/>
    <property type="evidence" value="ECO:0007669"/>
    <property type="project" value="InterPro"/>
</dbReference>
<dbReference type="Pfam" id="PF03466">
    <property type="entry name" value="LysR_substrate"/>
    <property type="match status" value="1"/>
</dbReference>
<dbReference type="InterPro" id="IPR005119">
    <property type="entry name" value="LysR_subst-bd"/>
</dbReference>
<organism evidence="6 7">
    <name type="scientific">Vibrio gazogenes DSM 21264 = NBRC 103151</name>
    <dbReference type="NCBI Taxonomy" id="1123492"/>
    <lineage>
        <taxon>Bacteria</taxon>
        <taxon>Pseudomonadati</taxon>
        <taxon>Pseudomonadota</taxon>
        <taxon>Gammaproteobacteria</taxon>
        <taxon>Vibrionales</taxon>
        <taxon>Vibrionaceae</taxon>
        <taxon>Vibrio</taxon>
    </lineage>
</organism>
<dbReference type="SUPFAM" id="SSF53850">
    <property type="entry name" value="Periplasmic binding protein-like II"/>
    <property type="match status" value="1"/>
</dbReference>
<gene>
    <name evidence="6" type="ORF">SAMN02745781_03337</name>
</gene>
<evidence type="ECO:0000313" key="6">
    <source>
        <dbReference type="EMBL" id="SHF85041.1"/>
    </source>
</evidence>
<keyword evidence="2" id="KW-0805">Transcription regulation</keyword>
<evidence type="ECO:0000256" key="4">
    <source>
        <dbReference type="ARBA" id="ARBA00023163"/>
    </source>
</evidence>
<sequence>MNRRVPTTIKRLEIFISYMEQTNMNQVAETMDINTLSVYRAIHALEEDLGCVLFEKRGRSLVPLQAAQILYQQCVTTLSDLSRAIENTQIAAGITPKKIRVGSVNSLTIDLVPHLLTAYRERRPDVQLEFHSGSNCELLDKLKRSDLDVLMIYGDQLLEHNTSYTAMKLFDDQISFSVAITSEQPKPSQVPIQADYLRRQSYMTLTKGFGLREAFDRVLAKLDGKVEIHSEFSSIFGLSFALKSGAYAALLPTRMSEVSAQIGLKFYPLAPELAESHGIYLLMNRASEHNPAIRALIAECRMYSLRWQKSAHPADGVQ</sequence>
<evidence type="ECO:0000256" key="3">
    <source>
        <dbReference type="ARBA" id="ARBA00023125"/>
    </source>
</evidence>
<dbReference type="PANTHER" id="PTHR30346:SF0">
    <property type="entry name" value="HCA OPERON TRANSCRIPTIONAL ACTIVATOR HCAR"/>
    <property type="match status" value="1"/>
</dbReference>
<dbReference type="Proteomes" id="UP000184159">
    <property type="component" value="Unassembled WGS sequence"/>
</dbReference>
<comment type="similarity">
    <text evidence="1">Belongs to the LysR transcriptional regulatory family.</text>
</comment>
<dbReference type="PANTHER" id="PTHR30346">
    <property type="entry name" value="TRANSCRIPTIONAL DUAL REGULATOR HCAR-RELATED"/>
    <property type="match status" value="1"/>
</dbReference>
<dbReference type="PROSITE" id="PS50931">
    <property type="entry name" value="HTH_LYSR"/>
    <property type="match status" value="1"/>
</dbReference>
<protein>
    <submittedName>
        <fullName evidence="6">LysR family transcriptional regulator, malonate utilization transcriptional regulator</fullName>
    </submittedName>
</protein>
<dbReference type="Gene3D" id="1.10.10.10">
    <property type="entry name" value="Winged helix-like DNA-binding domain superfamily/Winged helix DNA-binding domain"/>
    <property type="match status" value="1"/>
</dbReference>
<dbReference type="EMBL" id="FQUH01000018">
    <property type="protein sequence ID" value="SHF85041.1"/>
    <property type="molecule type" value="Genomic_DNA"/>
</dbReference>
<dbReference type="InterPro" id="IPR000847">
    <property type="entry name" value="LysR_HTH_N"/>
</dbReference>
<feature type="domain" description="HTH lysR-type" evidence="5">
    <location>
        <begin position="7"/>
        <end position="64"/>
    </location>
</feature>
<accession>A0A1M5F1E9</accession>
<dbReference type="SUPFAM" id="SSF46785">
    <property type="entry name" value="Winged helix' DNA-binding domain"/>
    <property type="match status" value="1"/>
</dbReference>
<dbReference type="RefSeq" id="WP_072961807.1">
    <property type="nucleotide sequence ID" value="NZ_FQUH01000018.1"/>
</dbReference>